<dbReference type="Pfam" id="PF05485">
    <property type="entry name" value="THAP"/>
    <property type="match status" value="2"/>
</dbReference>
<dbReference type="PANTHER" id="PTHR46927">
    <property type="entry name" value="AGAP005574-PA"/>
    <property type="match status" value="1"/>
</dbReference>
<name>A0ABN7AAB5_9HEMI</name>
<feature type="compositionally biased region" description="Polar residues" evidence="7">
    <location>
        <begin position="1130"/>
        <end position="1147"/>
    </location>
</feature>
<evidence type="ECO:0000256" key="6">
    <source>
        <dbReference type="SAM" id="Coils"/>
    </source>
</evidence>
<dbReference type="SMART" id="SM00692">
    <property type="entry name" value="DM3"/>
    <property type="match status" value="2"/>
</dbReference>
<feature type="compositionally biased region" description="Acidic residues" evidence="7">
    <location>
        <begin position="750"/>
        <end position="769"/>
    </location>
</feature>
<dbReference type="PROSITE" id="PS50950">
    <property type="entry name" value="ZF_THAP"/>
    <property type="match status" value="2"/>
</dbReference>
<dbReference type="InterPro" id="IPR052224">
    <property type="entry name" value="THAP_domain_protein"/>
</dbReference>
<feature type="compositionally biased region" description="Basic and acidic residues" evidence="7">
    <location>
        <begin position="352"/>
        <end position="364"/>
    </location>
</feature>
<feature type="compositionally biased region" description="Basic and acidic residues" evidence="7">
    <location>
        <begin position="164"/>
        <end position="184"/>
    </location>
</feature>
<evidence type="ECO:0000256" key="2">
    <source>
        <dbReference type="ARBA" id="ARBA00022771"/>
    </source>
</evidence>
<evidence type="ECO:0000256" key="5">
    <source>
        <dbReference type="PROSITE-ProRule" id="PRU00309"/>
    </source>
</evidence>
<feature type="compositionally biased region" description="Basic residues" evidence="7">
    <location>
        <begin position="287"/>
        <end position="297"/>
    </location>
</feature>
<feature type="compositionally biased region" description="Basic and acidic residues" evidence="7">
    <location>
        <begin position="122"/>
        <end position="142"/>
    </location>
</feature>
<feature type="compositionally biased region" description="Polar residues" evidence="7">
    <location>
        <begin position="552"/>
        <end position="568"/>
    </location>
</feature>
<gene>
    <name evidence="9" type="ORF">NTJ_02068</name>
</gene>
<dbReference type="PANTHER" id="PTHR46927:SF3">
    <property type="entry name" value="THAP-TYPE DOMAIN-CONTAINING PROTEIN"/>
    <property type="match status" value="1"/>
</dbReference>
<evidence type="ECO:0000259" key="8">
    <source>
        <dbReference type="PROSITE" id="PS50950"/>
    </source>
</evidence>
<feature type="region of interest" description="Disordered" evidence="7">
    <location>
        <begin position="522"/>
        <end position="595"/>
    </location>
</feature>
<feature type="compositionally biased region" description="Basic and acidic residues" evidence="7">
    <location>
        <begin position="922"/>
        <end position="932"/>
    </location>
</feature>
<feature type="compositionally biased region" description="Low complexity" evidence="7">
    <location>
        <begin position="978"/>
        <end position="989"/>
    </location>
</feature>
<feature type="compositionally biased region" description="Polar residues" evidence="7">
    <location>
        <begin position="96"/>
        <end position="107"/>
    </location>
</feature>
<feature type="region of interest" description="Disordered" evidence="7">
    <location>
        <begin position="1117"/>
        <end position="1162"/>
    </location>
</feature>
<feature type="region of interest" description="Disordered" evidence="7">
    <location>
        <begin position="670"/>
        <end position="815"/>
    </location>
</feature>
<evidence type="ECO:0000256" key="1">
    <source>
        <dbReference type="ARBA" id="ARBA00022723"/>
    </source>
</evidence>
<dbReference type="Proteomes" id="UP001307889">
    <property type="component" value="Chromosome 1"/>
</dbReference>
<feature type="compositionally biased region" description="Basic and acidic residues" evidence="7">
    <location>
        <begin position="298"/>
        <end position="307"/>
    </location>
</feature>
<feature type="compositionally biased region" description="Polar residues" evidence="7">
    <location>
        <begin position="581"/>
        <end position="590"/>
    </location>
</feature>
<dbReference type="EMBL" id="AP028909">
    <property type="protein sequence ID" value="BES89261.1"/>
    <property type="molecule type" value="Genomic_DNA"/>
</dbReference>
<keyword evidence="4 5" id="KW-0238">DNA-binding</keyword>
<sequence length="1776" mass="195614">MAERHDASSTVRTTSEGDFEEVDDGSVGAKGESDSTAPMDVTSEWTHLASDTAELERGEESLEAGDNGNLQEGADDGTESSPEASVPAGQIESVAEDTSSPVPTSGAGNLLEDVEGSMSKSPEADDTREGEIEATSVKRTDDDVAGAGLEHKMEAMFGDESSSDDVKTADKPSADELKEVDSSKQSKTAEAIVDDSQPDEGEDRSKHEDDEMEGEKDEKSKLNQTPDESNLEFMMEALHADKLSATEPSVLKQSDTPGMELKDVLQALTGDHDADESVQHSSDSKTKNSKKAAGKTKKSSDQSHDSDANNSSSEQPKKKLSAASTSKRVLRNTRSQSIEQASSDESDDETTEKELRSKIKREKDDSEDEDDSQPGNRSSRSRSKLKSAAGKASKGNAKKLDPDLISKSNKVCILPHCRQRCYPQLGISLHRFPFANNPMRNIWLKLVEQRPPGPITAYICSKHFTNDDYYNDKEKSPDPSHMSWRKLKPKAFPTVNLAVSYRVVEEIKRKFHTAEQILEARRKKAAEKESNKKTPGNKGKEVDKEDNEDQQPRSLRSASTSTPVTGKTSKAAEEEVKDDNTATPSSSQPTPKAATIKKRLESDIKPRAPGTNCSVPSCGNNLFKTRADGLNISYYRFPFNEELAQKWIKKMGDPDLNCRTARICSDHFSEKDFEGSTGGKKNLKPKAVPSLYLTERKPRKGDSDNEDSDDESDRRKVDRKRRKGSKKMDTSAIVMPLPMIPEPEIKSEPPSDEEDVGQEYVAEDTTADDDLLKEIEAAEQKSRNTRSAAKQENAETPSSKRWRGRPRKLLDVSHVKADKLETPKIKTVTLSSLEGPKITLEKLSLRVIKAAESGSLRVRIKESPASKAIPHQKPCPKSKKKRPIESEESSDDDPKQSISSAEAEKLKKIKKPGPLSKKRKLLEKLESQEKHKAQAGRATGTSLLKSRKVLKTSDDDEEEEDADDPAPMSPGDEEGADSPSSKSSSIVKVKPAELPKFLVDKKSGKGSLKRKLTDDAGEDVNSILSSDVSEHQKIAKLVDQRILEHTKIIDQRPAGPQQLVDHNKILQGSALVLKKLAEKTGKTLPASQIIPLNVPDNTSVTPGRTIVLKKVSDPGKLGLKPPISKRGESSKMSPNASIFKSSPTKSEVPSDETPGSVKPCSPLEKIRDYDNLMRKYLNAVADKSLVSRKFMEAKESQRTLETKLEEKEKELELVKKKVSVSQTRLNKIVSSLEHFLTPNQIKLALQETKKVAWTPEEMLMAFTIKHLSKACYLFLRHKLNYPLPGISSLQRWMGMLHKDKGGDDEDNIADDDALDKDESAEAVQQRDETGVMNEITGTLEEINASSIQSNKDDVYTPKVATTMTDDLICPTQSSSPFQIVYENDSSGQGTRKVVIVKKVLNVGGENKAKSMLQISASENDVNVNNIAGTGSKNEIYKMLPRAKTISMGGSAGASPSSQPKRVRYVVTKNTKEKEKLSFNRLPKVRQEPFLSKPPRIQVVKTEPDDSMNLQNEYLLQSTMPHEQHSTDMVDVNEMAAMETIVKPEDVMSQTSEVLTHQSIEESHKQIFTLSDLAATQGETIVESVDVEGGVDHEMISAEQLIQSGDLETITIMKEDGQFEQHQIRRQDAMGQQTFGASGLEQLVHMATSEEQQQITFATHHVPVVSEADGGVTPGEHYAQIAFAATQGSVPGEITLHEDMNNMTAVVINDIDEEQLNTLLMSNVVEQKDVTAEEAAAAGYQHKEIVYQTITDDKNVIVLQPDSQAFVEEDEGMLFTS</sequence>
<feature type="region of interest" description="Disordered" evidence="7">
    <location>
        <begin position="1"/>
        <end position="402"/>
    </location>
</feature>
<keyword evidence="2 5" id="KW-0863">Zinc-finger</keyword>
<keyword evidence="10" id="KW-1185">Reference proteome</keyword>
<evidence type="ECO:0000256" key="7">
    <source>
        <dbReference type="SAM" id="MobiDB-lite"/>
    </source>
</evidence>
<reference evidence="9 10" key="1">
    <citation type="submission" date="2023-09" db="EMBL/GenBank/DDBJ databases">
        <title>Nesidiocoris tenuis whole genome shotgun sequence.</title>
        <authorList>
            <person name="Shibata T."/>
            <person name="Shimoda M."/>
            <person name="Kobayashi T."/>
            <person name="Uehara T."/>
        </authorList>
    </citation>
    <scope>NUCLEOTIDE SEQUENCE [LARGE SCALE GENOMIC DNA]</scope>
    <source>
        <strain evidence="9 10">Japan</strain>
    </source>
</reference>
<feature type="compositionally biased region" description="Basic and acidic residues" evidence="7">
    <location>
        <begin position="526"/>
        <end position="543"/>
    </location>
</feature>
<organism evidence="9 10">
    <name type="scientific">Nesidiocoris tenuis</name>
    <dbReference type="NCBI Taxonomy" id="355587"/>
    <lineage>
        <taxon>Eukaryota</taxon>
        <taxon>Metazoa</taxon>
        <taxon>Ecdysozoa</taxon>
        <taxon>Arthropoda</taxon>
        <taxon>Hexapoda</taxon>
        <taxon>Insecta</taxon>
        <taxon>Pterygota</taxon>
        <taxon>Neoptera</taxon>
        <taxon>Paraneoptera</taxon>
        <taxon>Hemiptera</taxon>
        <taxon>Heteroptera</taxon>
        <taxon>Panheteroptera</taxon>
        <taxon>Cimicomorpha</taxon>
        <taxon>Miridae</taxon>
        <taxon>Dicyphina</taxon>
        <taxon>Nesidiocoris</taxon>
    </lineage>
</organism>
<feature type="domain" description="THAP-type" evidence="8">
    <location>
        <begin position="608"/>
        <end position="692"/>
    </location>
</feature>
<keyword evidence="3" id="KW-0862">Zinc</keyword>
<feature type="compositionally biased region" description="Basic residues" evidence="7">
    <location>
        <begin position="907"/>
        <end position="921"/>
    </location>
</feature>
<feature type="compositionally biased region" description="Basic and acidic residues" evidence="7">
    <location>
        <begin position="770"/>
        <end position="782"/>
    </location>
</feature>
<proteinExistence type="predicted"/>
<feature type="compositionally biased region" description="Basic and acidic residues" evidence="7">
    <location>
        <begin position="570"/>
        <end position="580"/>
    </location>
</feature>
<feature type="compositionally biased region" description="Basic and acidic residues" evidence="7">
    <location>
        <begin position="270"/>
        <end position="286"/>
    </location>
</feature>
<keyword evidence="6" id="KW-0175">Coiled coil</keyword>
<dbReference type="Gene3D" id="6.20.210.20">
    <property type="entry name" value="THAP domain"/>
    <property type="match status" value="2"/>
</dbReference>
<feature type="compositionally biased region" description="Basic and acidic residues" evidence="7">
    <location>
        <begin position="694"/>
        <end position="703"/>
    </location>
</feature>
<dbReference type="InterPro" id="IPR006612">
    <property type="entry name" value="THAP_Znf"/>
</dbReference>
<feature type="compositionally biased region" description="Acidic residues" evidence="7">
    <location>
        <begin position="342"/>
        <end position="351"/>
    </location>
</feature>
<feature type="compositionally biased region" description="Acidic residues" evidence="7">
    <location>
        <begin position="954"/>
        <end position="964"/>
    </location>
</feature>
<evidence type="ECO:0000256" key="3">
    <source>
        <dbReference type="ARBA" id="ARBA00022833"/>
    </source>
</evidence>
<feature type="region of interest" description="Disordered" evidence="7">
    <location>
        <begin position="854"/>
        <end position="989"/>
    </location>
</feature>
<evidence type="ECO:0000313" key="10">
    <source>
        <dbReference type="Proteomes" id="UP001307889"/>
    </source>
</evidence>
<evidence type="ECO:0000256" key="4">
    <source>
        <dbReference type="ARBA" id="ARBA00023125"/>
    </source>
</evidence>
<dbReference type="InterPro" id="IPR038441">
    <property type="entry name" value="THAP_Znf_sf"/>
</dbReference>
<dbReference type="SMART" id="SM00980">
    <property type="entry name" value="THAP"/>
    <property type="match status" value="2"/>
</dbReference>
<feature type="coiled-coil region" evidence="6">
    <location>
        <begin position="1190"/>
        <end position="1224"/>
    </location>
</feature>
<feature type="compositionally biased region" description="Low complexity" evidence="7">
    <location>
        <begin position="386"/>
        <end position="395"/>
    </location>
</feature>
<feature type="compositionally biased region" description="Polar residues" evidence="7">
    <location>
        <begin position="785"/>
        <end position="799"/>
    </location>
</feature>
<feature type="domain" description="THAP-type" evidence="8">
    <location>
        <begin position="405"/>
        <end position="496"/>
    </location>
</feature>
<protein>
    <recommendedName>
        <fullName evidence="8">THAP-type domain-containing protein</fullName>
    </recommendedName>
</protein>
<evidence type="ECO:0000313" key="9">
    <source>
        <dbReference type="EMBL" id="BES89261.1"/>
    </source>
</evidence>
<dbReference type="SUPFAM" id="SSF57716">
    <property type="entry name" value="Glucocorticoid receptor-like (DNA-binding domain)"/>
    <property type="match status" value="2"/>
</dbReference>
<feature type="compositionally biased region" description="Polar residues" evidence="7">
    <location>
        <begin position="322"/>
        <end position="341"/>
    </location>
</feature>
<feature type="compositionally biased region" description="Acidic residues" evidence="7">
    <location>
        <begin position="192"/>
        <end position="202"/>
    </location>
</feature>
<accession>A0ABN7AAB5</accession>
<keyword evidence="1" id="KW-0479">Metal-binding</keyword>